<evidence type="ECO:0000313" key="4">
    <source>
        <dbReference type="Proteomes" id="UP001515480"/>
    </source>
</evidence>
<dbReference type="GO" id="GO:0043130">
    <property type="term" value="F:ubiquitin binding"/>
    <property type="evidence" value="ECO:0007669"/>
    <property type="project" value="TreeGrafter"/>
</dbReference>
<dbReference type="InterPro" id="IPR013761">
    <property type="entry name" value="SAM/pointed_sf"/>
</dbReference>
<feature type="compositionally biased region" description="Pro residues" evidence="1">
    <location>
        <begin position="389"/>
        <end position="403"/>
    </location>
</feature>
<feature type="compositionally biased region" description="Low complexity" evidence="1">
    <location>
        <begin position="404"/>
        <end position="416"/>
    </location>
</feature>
<protein>
    <recommendedName>
        <fullName evidence="2">SAM domain-containing protein</fullName>
    </recommendedName>
</protein>
<organism evidence="3 4">
    <name type="scientific">Prymnesium parvum</name>
    <name type="common">Toxic golden alga</name>
    <dbReference type="NCBI Taxonomy" id="97485"/>
    <lineage>
        <taxon>Eukaryota</taxon>
        <taxon>Haptista</taxon>
        <taxon>Haptophyta</taxon>
        <taxon>Prymnesiophyceae</taxon>
        <taxon>Prymnesiales</taxon>
        <taxon>Prymnesiaceae</taxon>
        <taxon>Prymnesium</taxon>
    </lineage>
</organism>
<dbReference type="Gene3D" id="1.10.8.10">
    <property type="entry name" value="DNA helicase RuvA subunit, C-terminal domain"/>
    <property type="match status" value="1"/>
</dbReference>
<comment type="caution">
    <text evidence="3">The sequence shown here is derived from an EMBL/GenBank/DDBJ whole genome shotgun (WGS) entry which is preliminary data.</text>
</comment>
<dbReference type="InterPro" id="IPR052586">
    <property type="entry name" value="ASCC2"/>
</dbReference>
<dbReference type="InterPro" id="IPR001660">
    <property type="entry name" value="SAM"/>
</dbReference>
<feature type="compositionally biased region" description="Low complexity" evidence="1">
    <location>
        <begin position="469"/>
        <end position="506"/>
    </location>
</feature>
<feature type="compositionally biased region" description="Basic and acidic residues" evidence="1">
    <location>
        <begin position="742"/>
        <end position="759"/>
    </location>
</feature>
<dbReference type="PROSITE" id="PS50105">
    <property type="entry name" value="SAM_DOMAIN"/>
    <property type="match status" value="1"/>
</dbReference>
<dbReference type="SUPFAM" id="SSF47769">
    <property type="entry name" value="SAM/Pointed domain"/>
    <property type="match status" value="1"/>
</dbReference>
<dbReference type="SUPFAM" id="SSF46934">
    <property type="entry name" value="UBA-like"/>
    <property type="match status" value="1"/>
</dbReference>
<feature type="region of interest" description="Disordered" evidence="1">
    <location>
        <begin position="385"/>
        <end position="416"/>
    </location>
</feature>
<feature type="region of interest" description="Disordered" evidence="1">
    <location>
        <begin position="466"/>
        <end position="515"/>
    </location>
</feature>
<evidence type="ECO:0000313" key="3">
    <source>
        <dbReference type="EMBL" id="KAL1500105.1"/>
    </source>
</evidence>
<evidence type="ECO:0000259" key="2">
    <source>
        <dbReference type="PROSITE" id="PS50105"/>
    </source>
</evidence>
<proteinExistence type="predicted"/>
<dbReference type="InterPro" id="IPR009060">
    <property type="entry name" value="UBA-like_sf"/>
</dbReference>
<name>A0AB34ILL7_PRYPA</name>
<feature type="compositionally biased region" description="Basic residues" evidence="1">
    <location>
        <begin position="762"/>
        <end position="776"/>
    </location>
</feature>
<dbReference type="Gene3D" id="1.10.150.50">
    <property type="entry name" value="Transcription Factor, Ets-1"/>
    <property type="match status" value="1"/>
</dbReference>
<evidence type="ECO:0000256" key="1">
    <source>
        <dbReference type="SAM" id="MobiDB-lite"/>
    </source>
</evidence>
<feature type="region of interest" description="Disordered" evidence="1">
    <location>
        <begin position="719"/>
        <end position="783"/>
    </location>
</feature>
<dbReference type="Pfam" id="PF07647">
    <property type="entry name" value="SAM_2"/>
    <property type="match status" value="1"/>
</dbReference>
<dbReference type="SMART" id="SM00454">
    <property type="entry name" value="SAM"/>
    <property type="match status" value="1"/>
</dbReference>
<dbReference type="EMBL" id="JBGBPQ010000024">
    <property type="protein sequence ID" value="KAL1500105.1"/>
    <property type="molecule type" value="Genomic_DNA"/>
</dbReference>
<sequence>MEEPLFLPLFLPPDPKATDPVMLELERSELLELWSDHLHQLLLLPHASFWRELSDAKSPLVPFLDSYLRFAPRQLGLARVEPPPPDDAEAVVRQRVLLVVLRLSGADEAAPLDEARWRETVYNQWVFDAPKLLDLAALFGFSNQPLCARVISAVLRREPRYVGDLRDALLATAEVLSQLCGSAPPRRARVRPALGPLRGTAATCGGAELCALAAWLQDAYGTLHAFAHAAPAQLYLCVSGEMVGPHGFLTALQLCFEILLPQLHRRLRELDGLPRHAEDQLWASSFHLLHTAAALLKLACSSDAEVELVAILLQLAEPTEQIAAFTSLYADGGVPASAELSNGRSGAGSLLVQLMEHCDLKEAILSHCNAQRGFIEPLLDGVLARRPSAPSPAPPPPSAPPAPSRGTATAPSTTASEAKALAPVQEMFPDCSLEFLAAGLRYFDGAVESLIMAMLEDNLPPALRELPRSASSGAAGAASSSGSKSTSGCSSTPRQAASSSCASAGAPKQAEKLRKRETLRARQERDEALKVLGDTAAPGRFVPEASRKEAMGYLLSAGQNEYDDEYDDSFDAVALVSAGGMTVDELEDGLKSAADRRPALAADAAKSQAAAGAAARADGGSGLPSNAMEWVRSIGLGQYAEALRAAGFVRLELAANLTREDCNRINIHSSHQQKLLSSATLLGNRLRKLGRGHDRKLMEAAYAPETILHYDEETGTYWDEGAYRGPAEQGSASHDPGTSKEAPSKDKIKEQRRRADANKAKLGNHNRKAQAAKKNARVSAPPM</sequence>
<feature type="domain" description="SAM" evidence="2">
    <location>
        <begin position="629"/>
        <end position="676"/>
    </location>
</feature>
<accession>A0AB34ILL7</accession>
<dbReference type="PANTHER" id="PTHR21494:SF0">
    <property type="entry name" value="ACTIVATING SIGNAL COINTEGRATOR 1 COMPLEX SUBUNIT 2"/>
    <property type="match status" value="1"/>
</dbReference>
<reference evidence="3 4" key="1">
    <citation type="journal article" date="2024" name="Science">
        <title>Giant polyketide synthase enzymes in the biosynthesis of giant marine polyether toxins.</title>
        <authorList>
            <person name="Fallon T.R."/>
            <person name="Shende V.V."/>
            <person name="Wierzbicki I.H."/>
            <person name="Pendleton A.L."/>
            <person name="Watervoot N.F."/>
            <person name="Auber R.P."/>
            <person name="Gonzalez D.J."/>
            <person name="Wisecaver J.H."/>
            <person name="Moore B.S."/>
        </authorList>
    </citation>
    <scope>NUCLEOTIDE SEQUENCE [LARGE SCALE GENOMIC DNA]</scope>
    <source>
        <strain evidence="3 4">12B1</strain>
    </source>
</reference>
<gene>
    <name evidence="3" type="ORF">AB1Y20_012778</name>
</gene>
<dbReference type="AlphaFoldDB" id="A0AB34ILL7"/>
<keyword evidence="4" id="KW-1185">Reference proteome</keyword>
<dbReference type="Proteomes" id="UP001515480">
    <property type="component" value="Unassembled WGS sequence"/>
</dbReference>
<dbReference type="PANTHER" id="PTHR21494">
    <property type="entry name" value="ACTIVATING SIGNAL COINTEGRATOR 1 COMPLEX SUBUNIT 2 ASC-1 COMPLEX SUBUNIT P100"/>
    <property type="match status" value="1"/>
</dbReference>